<feature type="coiled-coil region" evidence="1">
    <location>
        <begin position="99"/>
        <end position="155"/>
    </location>
</feature>
<keyword evidence="1" id="KW-0175">Coiled coil</keyword>
<evidence type="ECO:0000256" key="1">
    <source>
        <dbReference type="SAM" id="Coils"/>
    </source>
</evidence>
<keyword evidence="3" id="KW-1185">Reference proteome</keyword>
<dbReference type="Proteomes" id="UP001212997">
    <property type="component" value="Unassembled WGS sequence"/>
</dbReference>
<dbReference type="AlphaFoldDB" id="A0AAD5V2K8"/>
<gene>
    <name evidence="2" type="ORF">NLI96_g5615</name>
</gene>
<reference evidence="2" key="1">
    <citation type="submission" date="2022-07" db="EMBL/GenBank/DDBJ databases">
        <title>Genome Sequence of Physisporinus lineatus.</title>
        <authorList>
            <person name="Buettner E."/>
        </authorList>
    </citation>
    <scope>NUCLEOTIDE SEQUENCE</scope>
    <source>
        <strain evidence="2">VT162</strain>
    </source>
</reference>
<proteinExistence type="predicted"/>
<protein>
    <submittedName>
        <fullName evidence="2">Uncharacterized protein</fullName>
    </submittedName>
</protein>
<organism evidence="2 3">
    <name type="scientific">Meripilus lineatus</name>
    <dbReference type="NCBI Taxonomy" id="2056292"/>
    <lineage>
        <taxon>Eukaryota</taxon>
        <taxon>Fungi</taxon>
        <taxon>Dikarya</taxon>
        <taxon>Basidiomycota</taxon>
        <taxon>Agaricomycotina</taxon>
        <taxon>Agaricomycetes</taxon>
        <taxon>Polyporales</taxon>
        <taxon>Meripilaceae</taxon>
        <taxon>Meripilus</taxon>
    </lineage>
</organism>
<sequence length="248" mass="28793">MCGEEAMKNVALVTNMWDPSLVDMAVAEARHEELIDKDIFFRPAIVAGAQVYRNNNPPQSGQAIIRSLLGNTPVPLQIQRELRDEGRNITETTAGAELLRELTEMTNRHRREIDEIQREMQDAIRERDFETQRELERARNEALENQRRAEEERSALVSHFDDQRRLLQDEMRKIRRAFQEEADARSAQTRTSEQIQISQQQRAIIMREHNERLRAHLVEMQQRHNGSSGIPLSNIILPAVTVLLTLML</sequence>
<dbReference type="EMBL" id="JANAWD010000187">
    <property type="protein sequence ID" value="KAJ3484495.1"/>
    <property type="molecule type" value="Genomic_DNA"/>
</dbReference>
<evidence type="ECO:0000313" key="3">
    <source>
        <dbReference type="Proteomes" id="UP001212997"/>
    </source>
</evidence>
<evidence type="ECO:0000313" key="2">
    <source>
        <dbReference type="EMBL" id="KAJ3484495.1"/>
    </source>
</evidence>
<name>A0AAD5V2K8_9APHY</name>
<comment type="caution">
    <text evidence="2">The sequence shown here is derived from an EMBL/GenBank/DDBJ whole genome shotgun (WGS) entry which is preliminary data.</text>
</comment>
<accession>A0AAD5V2K8</accession>